<comment type="cofactor">
    <cofactor evidence="1">
        <name>Mg(2+)</name>
        <dbReference type="ChEBI" id="CHEBI:18420"/>
    </cofactor>
</comment>
<dbReference type="RefSeq" id="WP_123213950.1">
    <property type="nucleotide sequence ID" value="NZ_RJTM01000002.1"/>
</dbReference>
<dbReference type="NCBIfam" id="TIGR01509">
    <property type="entry name" value="HAD-SF-IA-v3"/>
    <property type="match status" value="1"/>
</dbReference>
<dbReference type="PANTHER" id="PTHR46193">
    <property type="entry name" value="6-PHOSPHOGLUCONATE PHOSPHATASE"/>
    <property type="match status" value="1"/>
</dbReference>
<dbReference type="EMBL" id="RJTM01000002">
    <property type="protein sequence ID" value="RNL95037.1"/>
    <property type="molecule type" value="Genomic_DNA"/>
</dbReference>
<protein>
    <submittedName>
        <fullName evidence="6">HAD family phosphatase</fullName>
    </submittedName>
</protein>
<dbReference type="InterPro" id="IPR041492">
    <property type="entry name" value="HAD_2"/>
</dbReference>
<dbReference type="PANTHER" id="PTHR46193:SF18">
    <property type="entry name" value="HEXITOL PHOSPHATASE B"/>
    <property type="match status" value="1"/>
</dbReference>
<dbReference type="InterPro" id="IPR023198">
    <property type="entry name" value="PGP-like_dom2"/>
</dbReference>
<dbReference type="InterPro" id="IPR051600">
    <property type="entry name" value="Beta-PGM-like"/>
</dbReference>
<gene>
    <name evidence="6" type="ORF">ED312_00070</name>
</gene>
<dbReference type="Gene3D" id="3.40.50.1000">
    <property type="entry name" value="HAD superfamily/HAD-like"/>
    <property type="match status" value="1"/>
</dbReference>
<keyword evidence="4" id="KW-0460">Magnesium</keyword>
<name>A0A3N0F4W1_SINP1</name>
<keyword evidence="3" id="KW-0479">Metal-binding</keyword>
<dbReference type="GO" id="GO:0003824">
    <property type="term" value="F:catalytic activity"/>
    <property type="evidence" value="ECO:0007669"/>
    <property type="project" value="UniProtKB-ARBA"/>
</dbReference>
<dbReference type="InterPro" id="IPR036412">
    <property type="entry name" value="HAD-like_sf"/>
</dbReference>
<evidence type="ECO:0000256" key="5">
    <source>
        <dbReference type="ARBA" id="ARBA00023277"/>
    </source>
</evidence>
<reference evidence="6 7" key="1">
    <citation type="submission" date="2018-10" db="EMBL/GenBank/DDBJ databases">
        <title>Sinomicrobium pectinilyticum sp. nov., a pectinase-producing bacterium isolated from alkaline and saline soil, and emended description of the genus Sinomicrobium.</title>
        <authorList>
            <person name="Cheng B."/>
            <person name="Li C."/>
            <person name="Lai Q."/>
            <person name="Du M."/>
            <person name="Shao Z."/>
            <person name="Xu P."/>
            <person name="Yang C."/>
        </authorList>
    </citation>
    <scope>NUCLEOTIDE SEQUENCE [LARGE SCALE GENOMIC DNA]</scope>
    <source>
        <strain evidence="6 7">5DNS001</strain>
    </source>
</reference>
<evidence type="ECO:0000256" key="4">
    <source>
        <dbReference type="ARBA" id="ARBA00022842"/>
    </source>
</evidence>
<keyword evidence="5" id="KW-0119">Carbohydrate metabolism</keyword>
<keyword evidence="7" id="KW-1185">Reference proteome</keyword>
<sequence length="221" mass="25166">MQKHVIFDMDGVLVDSEPVHMQILEEVLAGIGVEVTREYHFTLVGMGALMIWEKLKKDFGLNGDPRDLLEAHKAYFFQVIHNREIPLTNGISELLDRLKLEGYNLSLGSSSPVKLIDIFMEKVNLRSYFDHVVSSEHVANGKPFPDIFLRISELYDISPDKFVVIEDSKNGVRAARSAGMQCIGYRNMNSGNQDLSAANLLIYDFRELTTEKMDMFYLVNE</sequence>
<dbReference type="Gene3D" id="1.10.150.240">
    <property type="entry name" value="Putative phosphatase, domain 2"/>
    <property type="match status" value="1"/>
</dbReference>
<dbReference type="SUPFAM" id="SSF56784">
    <property type="entry name" value="HAD-like"/>
    <property type="match status" value="1"/>
</dbReference>
<dbReference type="GO" id="GO:0046872">
    <property type="term" value="F:metal ion binding"/>
    <property type="evidence" value="ECO:0007669"/>
    <property type="project" value="UniProtKB-KW"/>
</dbReference>
<accession>A0A3N0F4W1</accession>
<dbReference type="NCBIfam" id="TIGR01549">
    <property type="entry name" value="HAD-SF-IA-v1"/>
    <property type="match status" value="1"/>
</dbReference>
<dbReference type="SFLD" id="SFLDS00003">
    <property type="entry name" value="Haloacid_Dehalogenase"/>
    <property type="match status" value="1"/>
</dbReference>
<dbReference type="AlphaFoldDB" id="A0A3N0F4W1"/>
<organism evidence="6 7">
    <name type="scientific">Sinomicrobium pectinilyticum</name>
    <dbReference type="NCBI Taxonomy" id="1084421"/>
    <lineage>
        <taxon>Bacteria</taxon>
        <taxon>Pseudomonadati</taxon>
        <taxon>Bacteroidota</taxon>
        <taxon>Flavobacteriia</taxon>
        <taxon>Flavobacteriales</taxon>
        <taxon>Flavobacteriaceae</taxon>
        <taxon>Sinomicrobium</taxon>
    </lineage>
</organism>
<dbReference type="InterPro" id="IPR006439">
    <property type="entry name" value="HAD-SF_hydro_IA"/>
</dbReference>
<dbReference type="Pfam" id="PF13419">
    <property type="entry name" value="HAD_2"/>
    <property type="match status" value="1"/>
</dbReference>
<dbReference type="Proteomes" id="UP000267469">
    <property type="component" value="Unassembled WGS sequence"/>
</dbReference>
<evidence type="ECO:0000313" key="6">
    <source>
        <dbReference type="EMBL" id="RNL95037.1"/>
    </source>
</evidence>
<proteinExistence type="inferred from homology"/>
<evidence type="ECO:0000256" key="3">
    <source>
        <dbReference type="ARBA" id="ARBA00022723"/>
    </source>
</evidence>
<evidence type="ECO:0000313" key="7">
    <source>
        <dbReference type="Proteomes" id="UP000267469"/>
    </source>
</evidence>
<dbReference type="SFLD" id="SFLDG01135">
    <property type="entry name" value="C1.5.6:_HAD__Beta-PGM__Phospha"/>
    <property type="match status" value="1"/>
</dbReference>
<dbReference type="SFLD" id="SFLDG01129">
    <property type="entry name" value="C1.5:_HAD__Beta-PGM__Phosphata"/>
    <property type="match status" value="1"/>
</dbReference>
<dbReference type="OrthoDB" id="9797743at2"/>
<comment type="similarity">
    <text evidence="2">Belongs to the HAD-like hydrolase superfamily. CbbY/CbbZ/Gph/YieH family.</text>
</comment>
<comment type="caution">
    <text evidence="6">The sequence shown here is derived from an EMBL/GenBank/DDBJ whole genome shotgun (WGS) entry which is preliminary data.</text>
</comment>
<evidence type="ECO:0000256" key="2">
    <source>
        <dbReference type="ARBA" id="ARBA00006171"/>
    </source>
</evidence>
<dbReference type="InterPro" id="IPR023214">
    <property type="entry name" value="HAD_sf"/>
</dbReference>
<evidence type="ECO:0000256" key="1">
    <source>
        <dbReference type="ARBA" id="ARBA00001946"/>
    </source>
</evidence>